<organism evidence="17 18">
    <name type="scientific">Dietzia aurantiaca</name>
    <dbReference type="NCBI Taxonomy" id="983873"/>
    <lineage>
        <taxon>Bacteria</taxon>
        <taxon>Bacillati</taxon>
        <taxon>Actinomycetota</taxon>
        <taxon>Actinomycetes</taxon>
        <taxon>Mycobacteriales</taxon>
        <taxon>Dietziaceae</taxon>
        <taxon>Dietzia</taxon>
    </lineage>
</organism>
<sequence length="745" mass="79975">MQRAGGGGRADREQAGKQAGEQAAQRVGQQPGPHRDAGRAGSRLGGAGSVLEGLDPQQRHAVLAPRGPVCILAGAGTGKTRTITRRIAHLVNTGHVRGDQVLAVTFTARAAGELRMRLAGLGIADAGTGPVQARTFHSAALRNLSYFWPRVYGEEPWQLLDGQFRAVAQAVRRVGLDPSTETIRDVLTEIGWAKSSLLTPDTYAEQALALGRDLPVPAPEVARAFRAYEDLKVSGPVRMLDFDDLLGHMADLVEDVPAIAEEFRDRYRCFVVDEFQDVTPAQQRLLSAWLGKRDDLTVVGDVNQTIYSFAGAEPDFLLGFADRYPGATVVRLESDYRSTPQVVDLANVVIGAGAGHFRTAGLTLTGMRPPGPEPQLNEYADEDSEAEAVAGAVADLVHGGLDPSEIAVLYRVNAQSERIEAALEQAGIGYRLKGGEGFFERPVIRRAMSTIDRMVDGSDEATVQAGARLTDPTEVVAAIRQVLEPLGLTAAEPSGAQARETWNALTALVGLAEEIATAESRSGVLPVVAGLRERAAARHAPDERGVTLASFHAAKGLEWDAVFLIGVHEGSLPISHAINAGPDAIEEERRLLYVGITRAREHLSLSWSRSRRAGGRATRRPSRFLDPVRPAGGPAAPRPSSDSSDKGRCRSCGEKLTGPMHRALGLCPDCAVEVDTGLFERLRDWRKDTAERIGKPAYTVFTNDTLAQIARDRPADTRALGRIGGIGAHKLGEYGDDVLRLIREG</sequence>
<keyword evidence="2 12" id="KW-0547">Nucleotide-binding</keyword>
<protein>
    <recommendedName>
        <fullName evidence="10">DNA 3'-5' helicase</fullName>
        <ecNumber evidence="10">5.6.2.4</ecNumber>
    </recommendedName>
</protein>
<evidence type="ECO:0000256" key="13">
    <source>
        <dbReference type="SAM" id="MobiDB-lite"/>
    </source>
</evidence>
<dbReference type="EMBL" id="JBHSHP010000016">
    <property type="protein sequence ID" value="MFC4754196.1"/>
    <property type="molecule type" value="Genomic_DNA"/>
</dbReference>
<evidence type="ECO:0000256" key="11">
    <source>
        <dbReference type="ARBA" id="ARBA00048988"/>
    </source>
</evidence>
<dbReference type="Gene3D" id="3.40.50.300">
    <property type="entry name" value="P-loop containing nucleotide triphosphate hydrolases"/>
    <property type="match status" value="3"/>
</dbReference>
<dbReference type="Pfam" id="PF00570">
    <property type="entry name" value="HRDC"/>
    <property type="match status" value="1"/>
</dbReference>
<feature type="binding site" evidence="12">
    <location>
        <begin position="73"/>
        <end position="80"/>
    </location>
    <ligand>
        <name>ATP</name>
        <dbReference type="ChEBI" id="CHEBI:30616"/>
    </ligand>
</feature>
<evidence type="ECO:0000259" key="14">
    <source>
        <dbReference type="PROSITE" id="PS50967"/>
    </source>
</evidence>
<evidence type="ECO:0000256" key="7">
    <source>
        <dbReference type="ARBA" id="ARBA00023204"/>
    </source>
</evidence>
<feature type="compositionally biased region" description="Basic residues" evidence="13">
    <location>
        <begin position="610"/>
        <end position="622"/>
    </location>
</feature>
<dbReference type="Pfam" id="PF00580">
    <property type="entry name" value="UvrD-helicase"/>
    <property type="match status" value="1"/>
</dbReference>
<keyword evidence="5 12" id="KW-0347">Helicase</keyword>
<dbReference type="PROSITE" id="PS51217">
    <property type="entry name" value="UVRD_HELICASE_CTER"/>
    <property type="match status" value="1"/>
</dbReference>
<comment type="similarity">
    <text evidence="1">Belongs to the helicase family. UvrD subfamily.</text>
</comment>
<dbReference type="Pfam" id="PF13361">
    <property type="entry name" value="UvrD_C"/>
    <property type="match status" value="2"/>
</dbReference>
<comment type="catalytic activity">
    <reaction evidence="11">
        <text>ATP + H2O = ADP + phosphate + H(+)</text>
        <dbReference type="Rhea" id="RHEA:13065"/>
        <dbReference type="ChEBI" id="CHEBI:15377"/>
        <dbReference type="ChEBI" id="CHEBI:15378"/>
        <dbReference type="ChEBI" id="CHEBI:30616"/>
        <dbReference type="ChEBI" id="CHEBI:43474"/>
        <dbReference type="ChEBI" id="CHEBI:456216"/>
        <dbReference type="EC" id="5.6.2.4"/>
    </reaction>
</comment>
<keyword evidence="6 12" id="KW-0067">ATP-binding</keyword>
<dbReference type="RefSeq" id="WP_344996620.1">
    <property type="nucleotide sequence ID" value="NZ_BAABCD010000056.1"/>
</dbReference>
<feature type="region of interest" description="Disordered" evidence="13">
    <location>
        <begin position="610"/>
        <end position="650"/>
    </location>
</feature>
<dbReference type="InterPro" id="IPR014017">
    <property type="entry name" value="DNA_helicase_UvrD-like_C"/>
</dbReference>
<dbReference type="PANTHER" id="PTHR11070">
    <property type="entry name" value="UVRD / RECB / PCRA DNA HELICASE FAMILY MEMBER"/>
    <property type="match status" value="1"/>
</dbReference>
<dbReference type="SUPFAM" id="SSF52540">
    <property type="entry name" value="P-loop containing nucleoside triphosphate hydrolases"/>
    <property type="match status" value="1"/>
</dbReference>
<accession>A0ABV9PM66</accession>
<dbReference type="InterPro" id="IPR000212">
    <property type="entry name" value="DNA_helicase_UvrD/REP"/>
</dbReference>
<evidence type="ECO:0000313" key="17">
    <source>
        <dbReference type="EMBL" id="MFC4754196.1"/>
    </source>
</evidence>
<evidence type="ECO:0000313" key="18">
    <source>
        <dbReference type="Proteomes" id="UP001595836"/>
    </source>
</evidence>
<evidence type="ECO:0000256" key="5">
    <source>
        <dbReference type="ARBA" id="ARBA00022806"/>
    </source>
</evidence>
<dbReference type="Gene3D" id="1.10.486.10">
    <property type="entry name" value="PCRA, domain 4"/>
    <property type="match status" value="2"/>
</dbReference>
<evidence type="ECO:0000259" key="15">
    <source>
        <dbReference type="PROSITE" id="PS51198"/>
    </source>
</evidence>
<dbReference type="InterPro" id="IPR010997">
    <property type="entry name" value="HRDC-like_sf"/>
</dbReference>
<dbReference type="SMART" id="SM00341">
    <property type="entry name" value="HRDC"/>
    <property type="match status" value="1"/>
</dbReference>
<reference evidence="18" key="1">
    <citation type="journal article" date="2019" name="Int. J. Syst. Evol. Microbiol.">
        <title>The Global Catalogue of Microorganisms (GCM) 10K type strain sequencing project: providing services to taxonomists for standard genome sequencing and annotation.</title>
        <authorList>
            <consortium name="The Broad Institute Genomics Platform"/>
            <consortium name="The Broad Institute Genome Sequencing Center for Infectious Disease"/>
            <person name="Wu L."/>
            <person name="Ma J."/>
        </authorList>
    </citation>
    <scope>NUCLEOTIDE SEQUENCE [LARGE SCALE GENOMIC DNA]</scope>
    <source>
        <strain evidence="18">JCM 11882</strain>
    </source>
</reference>
<dbReference type="CDD" id="cd18807">
    <property type="entry name" value="SF1_C_UvrD"/>
    <property type="match status" value="1"/>
</dbReference>
<evidence type="ECO:0000256" key="10">
    <source>
        <dbReference type="ARBA" id="ARBA00034808"/>
    </source>
</evidence>
<gene>
    <name evidence="17" type="ORF">ACFO7U_05310</name>
</gene>
<dbReference type="PANTHER" id="PTHR11070:SF69">
    <property type="entry name" value="ATP-DEPENDENT DNA HELICASE UVRD2"/>
    <property type="match status" value="1"/>
</dbReference>
<name>A0ABV9PM66_9ACTN</name>
<keyword evidence="4 12" id="KW-0378">Hydrolase</keyword>
<keyword evidence="3" id="KW-0227">DNA damage</keyword>
<dbReference type="InterPro" id="IPR044876">
    <property type="entry name" value="HRDC_dom_sf"/>
</dbReference>
<dbReference type="InterPro" id="IPR013986">
    <property type="entry name" value="DExx_box_DNA_helicase_dom_sf"/>
</dbReference>
<evidence type="ECO:0000256" key="9">
    <source>
        <dbReference type="ARBA" id="ARBA00034617"/>
    </source>
</evidence>
<comment type="caution">
    <text evidence="17">The sequence shown here is derived from an EMBL/GenBank/DDBJ whole genome shotgun (WGS) entry which is preliminary data.</text>
</comment>
<dbReference type="PROSITE" id="PS51198">
    <property type="entry name" value="UVRD_HELICASE_ATP_BIND"/>
    <property type="match status" value="1"/>
</dbReference>
<feature type="domain" description="UvrD-like helicase ATP-binding" evidence="15">
    <location>
        <begin position="52"/>
        <end position="339"/>
    </location>
</feature>
<comment type="catalytic activity">
    <reaction evidence="9">
        <text>Couples ATP hydrolysis with the unwinding of duplex DNA by translocating in the 3'-5' direction.</text>
        <dbReference type="EC" id="5.6.2.4"/>
    </reaction>
</comment>
<evidence type="ECO:0000256" key="1">
    <source>
        <dbReference type="ARBA" id="ARBA00009922"/>
    </source>
</evidence>
<dbReference type="Gene3D" id="1.10.150.80">
    <property type="entry name" value="HRDC domain"/>
    <property type="match status" value="1"/>
</dbReference>
<keyword evidence="18" id="KW-1185">Reference proteome</keyword>
<evidence type="ECO:0000256" key="4">
    <source>
        <dbReference type="ARBA" id="ARBA00022801"/>
    </source>
</evidence>
<dbReference type="InterPro" id="IPR027417">
    <property type="entry name" value="P-loop_NTPase"/>
</dbReference>
<feature type="compositionally biased region" description="Low complexity" evidence="13">
    <location>
        <begin position="629"/>
        <end position="642"/>
    </location>
</feature>
<evidence type="ECO:0000256" key="12">
    <source>
        <dbReference type="PROSITE-ProRule" id="PRU00560"/>
    </source>
</evidence>
<feature type="region of interest" description="Disordered" evidence="13">
    <location>
        <begin position="1"/>
        <end position="51"/>
    </location>
</feature>
<evidence type="ECO:0000256" key="2">
    <source>
        <dbReference type="ARBA" id="ARBA00022741"/>
    </source>
</evidence>
<dbReference type="CDD" id="cd17932">
    <property type="entry name" value="DEXQc_UvrD"/>
    <property type="match status" value="1"/>
</dbReference>
<dbReference type="SUPFAM" id="SSF47819">
    <property type="entry name" value="HRDC-like"/>
    <property type="match status" value="1"/>
</dbReference>
<evidence type="ECO:0000256" key="6">
    <source>
        <dbReference type="ARBA" id="ARBA00022840"/>
    </source>
</evidence>
<proteinExistence type="inferred from homology"/>
<evidence type="ECO:0000256" key="8">
    <source>
        <dbReference type="ARBA" id="ARBA00023235"/>
    </source>
</evidence>
<dbReference type="PROSITE" id="PS50967">
    <property type="entry name" value="HRDC"/>
    <property type="match status" value="1"/>
</dbReference>
<keyword evidence="8" id="KW-0413">Isomerase</keyword>
<dbReference type="EC" id="5.6.2.4" evidence="10"/>
<dbReference type="InterPro" id="IPR014016">
    <property type="entry name" value="UvrD-like_ATP-bd"/>
</dbReference>
<keyword evidence="7" id="KW-0234">DNA repair</keyword>
<evidence type="ECO:0000256" key="3">
    <source>
        <dbReference type="ARBA" id="ARBA00022763"/>
    </source>
</evidence>
<feature type="domain" description="HRDC" evidence="14">
    <location>
        <begin position="672"/>
        <end position="745"/>
    </location>
</feature>
<dbReference type="GO" id="GO:0004386">
    <property type="term" value="F:helicase activity"/>
    <property type="evidence" value="ECO:0007669"/>
    <property type="project" value="UniProtKB-KW"/>
</dbReference>
<feature type="domain" description="UvrD-like helicase C-terminal" evidence="16">
    <location>
        <begin position="340"/>
        <end position="601"/>
    </location>
</feature>
<feature type="compositionally biased region" description="Low complexity" evidence="13">
    <location>
        <begin position="16"/>
        <end position="25"/>
    </location>
</feature>
<dbReference type="Gene3D" id="1.10.10.160">
    <property type="match status" value="1"/>
</dbReference>
<dbReference type="Proteomes" id="UP001595836">
    <property type="component" value="Unassembled WGS sequence"/>
</dbReference>
<dbReference type="InterPro" id="IPR002121">
    <property type="entry name" value="HRDC_dom"/>
</dbReference>
<evidence type="ECO:0000259" key="16">
    <source>
        <dbReference type="PROSITE" id="PS51217"/>
    </source>
</evidence>